<accession>A2FJP6</accession>
<dbReference type="FunCoup" id="A2FJP6">
    <property type="interactions" value="209"/>
</dbReference>
<dbReference type="VEuPathDB" id="TrichDB:TVAG_370490"/>
<dbReference type="RefSeq" id="XP_001307808.1">
    <property type="nucleotide sequence ID" value="XM_001307807.1"/>
</dbReference>
<dbReference type="SMR" id="A2FJP6"/>
<dbReference type="Proteomes" id="UP000001542">
    <property type="component" value="Unassembled WGS sequence"/>
</dbReference>
<evidence type="ECO:0000313" key="4">
    <source>
        <dbReference type="EMBL" id="EAX94878.1"/>
    </source>
</evidence>
<dbReference type="OrthoDB" id="7832001at2759"/>
<reference evidence="4" key="2">
    <citation type="journal article" date="2007" name="Science">
        <title>Draft genome sequence of the sexually transmitted pathogen Trichomonas vaginalis.</title>
        <authorList>
            <person name="Carlton J.M."/>
            <person name="Hirt R.P."/>
            <person name="Silva J.C."/>
            <person name="Delcher A.L."/>
            <person name="Schatz M."/>
            <person name="Zhao Q."/>
            <person name="Wortman J.R."/>
            <person name="Bidwell S.L."/>
            <person name="Alsmark U.C.M."/>
            <person name="Besteiro S."/>
            <person name="Sicheritz-Ponten T."/>
            <person name="Noel C.J."/>
            <person name="Dacks J.B."/>
            <person name="Foster P.G."/>
            <person name="Simillion C."/>
            <person name="Van de Peer Y."/>
            <person name="Miranda-Saavedra D."/>
            <person name="Barton G.J."/>
            <person name="Westrop G.D."/>
            <person name="Mueller S."/>
            <person name="Dessi D."/>
            <person name="Fiori P.L."/>
            <person name="Ren Q."/>
            <person name="Paulsen I."/>
            <person name="Zhang H."/>
            <person name="Bastida-Corcuera F.D."/>
            <person name="Simoes-Barbosa A."/>
            <person name="Brown M.T."/>
            <person name="Hayes R.D."/>
            <person name="Mukherjee M."/>
            <person name="Okumura C.Y."/>
            <person name="Schneider R."/>
            <person name="Smith A.J."/>
            <person name="Vanacova S."/>
            <person name="Villalvazo M."/>
            <person name="Haas B.J."/>
            <person name="Pertea M."/>
            <person name="Feldblyum T.V."/>
            <person name="Utterback T.R."/>
            <person name="Shu C.L."/>
            <person name="Osoegawa K."/>
            <person name="de Jong P.J."/>
            <person name="Hrdy I."/>
            <person name="Horvathova L."/>
            <person name="Zubacova Z."/>
            <person name="Dolezal P."/>
            <person name="Malik S.B."/>
            <person name="Logsdon J.M. Jr."/>
            <person name="Henze K."/>
            <person name="Gupta A."/>
            <person name="Wang C.C."/>
            <person name="Dunne R.L."/>
            <person name="Upcroft J.A."/>
            <person name="Upcroft P."/>
            <person name="White O."/>
            <person name="Salzberg S.L."/>
            <person name="Tang P."/>
            <person name="Chiu C.-H."/>
            <person name="Lee Y.-S."/>
            <person name="Embley T.M."/>
            <person name="Coombs G.H."/>
            <person name="Mottram J.C."/>
            <person name="Tachezy J."/>
            <person name="Fraser-Liggett C.M."/>
            <person name="Johnson P.J."/>
        </authorList>
    </citation>
    <scope>NUCLEOTIDE SEQUENCE [LARGE SCALE GENOMIC DNA]</scope>
    <source>
        <strain evidence="4">G3</strain>
    </source>
</reference>
<dbReference type="OMA" id="CNVKFMI"/>
<dbReference type="eggNOG" id="KOG2276">
    <property type="taxonomic scope" value="Eukaryota"/>
</dbReference>
<dbReference type="InterPro" id="IPR051458">
    <property type="entry name" value="Cyt/Met_Dipeptidase"/>
</dbReference>
<keyword evidence="1" id="KW-0645">Protease</keyword>
<evidence type="ECO:0000256" key="1">
    <source>
        <dbReference type="ARBA" id="ARBA00022670"/>
    </source>
</evidence>
<keyword evidence="5" id="KW-1185">Reference proteome</keyword>
<organism evidence="4 5">
    <name type="scientific">Trichomonas vaginalis (strain ATCC PRA-98 / G3)</name>
    <dbReference type="NCBI Taxonomy" id="412133"/>
    <lineage>
        <taxon>Eukaryota</taxon>
        <taxon>Metamonada</taxon>
        <taxon>Parabasalia</taxon>
        <taxon>Trichomonadida</taxon>
        <taxon>Trichomonadidae</taxon>
        <taxon>Trichomonas</taxon>
    </lineage>
</organism>
<evidence type="ECO:0000256" key="3">
    <source>
        <dbReference type="ARBA" id="ARBA00022801"/>
    </source>
</evidence>
<reference evidence="4" key="1">
    <citation type="submission" date="2006-10" db="EMBL/GenBank/DDBJ databases">
        <authorList>
            <person name="Amadeo P."/>
            <person name="Zhao Q."/>
            <person name="Wortman J."/>
            <person name="Fraser-Liggett C."/>
            <person name="Carlton J."/>
        </authorList>
    </citation>
    <scope>NUCLEOTIDE SEQUENCE</scope>
    <source>
        <strain evidence="4">G3</strain>
    </source>
</reference>
<dbReference type="CDD" id="cd05682">
    <property type="entry name" value="M20_dipept_dapE"/>
    <property type="match status" value="1"/>
</dbReference>
<evidence type="ECO:0000313" key="5">
    <source>
        <dbReference type="Proteomes" id="UP000001542"/>
    </source>
</evidence>
<dbReference type="PANTHER" id="PTHR43270">
    <property type="entry name" value="BETA-ALA-HIS DIPEPTIDASE"/>
    <property type="match status" value="1"/>
</dbReference>
<protein>
    <submittedName>
        <fullName evidence="4">Clan MH, family M20, peptidase T-like metallopeptidase</fullName>
    </submittedName>
</protein>
<keyword evidence="2" id="KW-0479">Metal-binding</keyword>
<dbReference type="STRING" id="5722.A2FJP6"/>
<proteinExistence type="predicted"/>
<dbReference type="GO" id="GO:0006508">
    <property type="term" value="P:proteolysis"/>
    <property type="evidence" value="ECO:0000318"/>
    <property type="project" value="GO_Central"/>
</dbReference>
<dbReference type="SUPFAM" id="SSF53187">
    <property type="entry name" value="Zn-dependent exopeptidases"/>
    <property type="match status" value="1"/>
</dbReference>
<evidence type="ECO:0000256" key="2">
    <source>
        <dbReference type="ARBA" id="ARBA00022723"/>
    </source>
</evidence>
<dbReference type="Gene3D" id="3.40.630.10">
    <property type="entry name" value="Zn peptidases"/>
    <property type="match status" value="1"/>
</dbReference>
<dbReference type="Gene3D" id="3.30.70.360">
    <property type="match status" value="1"/>
</dbReference>
<keyword evidence="3" id="KW-0378">Hydrolase</keyword>
<dbReference type="PANTHER" id="PTHR43270:SF4">
    <property type="entry name" value="CARNOSINE DIPEPTIDASE 2, ISOFORM A"/>
    <property type="match status" value="1"/>
</dbReference>
<gene>
    <name evidence="4" type="ORF">TVAG_370490</name>
</gene>
<dbReference type="AlphaFoldDB" id="A2FJP6"/>
<dbReference type="EMBL" id="DS113833">
    <property type="protein sequence ID" value="EAX94878.1"/>
    <property type="molecule type" value="Genomic_DNA"/>
</dbReference>
<name>A2FJP6_TRIV3</name>
<sequence>MNTEDCIKYCAQTWSEGGFALEGLKGIIRIPNLSHGYDDHYFDNGLVYQALHYMADWVKAQNLKGCKVTTFEEKNVEPLLMVEIESTADHDVPAVLTYGHLDKMPHLDPAGWSEGLGPTNPVVRGNKIYGRGTNDDCYEGFLVITAIKYLQEHNIPHPRIVMLMETGEESGDDEIMNYLPKLKPTIGDVGVIMVIDAEAEDYKTLWCCKSLRGVAMGVLEVQHLATPCHSGMATGLVPDTFRIARMLVSRIEDEQTGEIKLKEAHIDIPQSRIDQCNEIAKQLGEACVEIVQPVKGAQLLSTDLGQLLVNKAFKPGLAVTGQSGLPIISEGSNVIRTSTGLKLSLRLPPGVDAETALAAMEKELTRDPPYGAKVTFKSLGAGNGWFGEDFEPKVGSALEGASQDVFGQKPLYYGEGGSIPLCNTLQGLWPKAQIIVTGAAGTDSNPHGFDESLNIEYTGKFCAVFTKFLGEISK</sequence>
<dbReference type="GO" id="GO:0046872">
    <property type="term" value="F:metal ion binding"/>
    <property type="evidence" value="ECO:0007669"/>
    <property type="project" value="UniProtKB-KW"/>
</dbReference>
<dbReference type="InParanoid" id="A2FJP6"/>
<dbReference type="KEGG" id="tva:4752621"/>
<dbReference type="Pfam" id="PF01546">
    <property type="entry name" value="Peptidase_M20"/>
    <property type="match status" value="1"/>
</dbReference>
<dbReference type="InterPro" id="IPR002933">
    <property type="entry name" value="Peptidase_M20"/>
</dbReference>
<dbReference type="VEuPathDB" id="TrichDB:TVAGG3_0054000"/>
<dbReference type="GO" id="GO:0008233">
    <property type="term" value="F:peptidase activity"/>
    <property type="evidence" value="ECO:0000318"/>
    <property type="project" value="GO_Central"/>
</dbReference>